<organism evidence="2 3">
    <name type="scientific">Kroppenstedtia eburnea</name>
    <dbReference type="NCBI Taxonomy" id="714067"/>
    <lineage>
        <taxon>Bacteria</taxon>
        <taxon>Bacillati</taxon>
        <taxon>Bacillota</taxon>
        <taxon>Bacilli</taxon>
        <taxon>Bacillales</taxon>
        <taxon>Thermoactinomycetaceae</taxon>
        <taxon>Kroppenstedtia</taxon>
    </lineage>
</organism>
<sequence>MPVYRKLVRDRIPEIIAASGKEAIWRVMEDDEYQKEVRKKLHEELAEYEAAKDDSSALEELADMLELIHTLAGIHGSKPEDLERIRATKAAERGGFKRKLLLEKVIDG</sequence>
<evidence type="ECO:0000256" key="1">
    <source>
        <dbReference type="SAM" id="Coils"/>
    </source>
</evidence>
<dbReference type="OrthoDB" id="9813491at2"/>
<keyword evidence="3" id="KW-1185">Reference proteome</keyword>
<keyword evidence="1" id="KW-0175">Coiled coil</keyword>
<dbReference type="EMBL" id="FTOD01000004">
    <property type="protein sequence ID" value="SIS74951.1"/>
    <property type="molecule type" value="Genomic_DNA"/>
</dbReference>
<dbReference type="Proteomes" id="UP000186795">
    <property type="component" value="Unassembled WGS sequence"/>
</dbReference>
<dbReference type="CDD" id="cd11532">
    <property type="entry name" value="NTP-PPase_COG4997"/>
    <property type="match status" value="1"/>
</dbReference>
<feature type="coiled-coil region" evidence="1">
    <location>
        <begin position="34"/>
        <end position="61"/>
    </location>
</feature>
<reference evidence="3" key="1">
    <citation type="submission" date="2017-01" db="EMBL/GenBank/DDBJ databases">
        <authorList>
            <person name="Varghese N."/>
            <person name="Submissions S."/>
        </authorList>
    </citation>
    <scope>NUCLEOTIDE SEQUENCE [LARGE SCALE GENOMIC DNA]</scope>
    <source>
        <strain evidence="3">DSM 45196</strain>
    </source>
</reference>
<dbReference type="AlphaFoldDB" id="A0A1N7LMI9"/>
<dbReference type="SUPFAM" id="SSF101386">
    <property type="entry name" value="all-alpha NTP pyrophosphatases"/>
    <property type="match status" value="1"/>
</dbReference>
<protein>
    <submittedName>
        <fullName evidence="2">Predicted house-cleaning noncanonical NTP pyrophosphatase, all-alpha NTP-PPase (MazG) superfamily</fullName>
    </submittedName>
</protein>
<proteinExistence type="predicted"/>
<dbReference type="InterPro" id="IPR038735">
    <property type="entry name" value="MSMEG_1276-like_NTP-PPase_dom"/>
</dbReference>
<name>A0A1N7LMI9_9BACL</name>
<dbReference type="RefSeq" id="WP_009711528.1">
    <property type="nucleotide sequence ID" value="NZ_CP048103.1"/>
</dbReference>
<accession>A0A1N7LMI9</accession>
<evidence type="ECO:0000313" key="3">
    <source>
        <dbReference type="Proteomes" id="UP000186795"/>
    </source>
</evidence>
<gene>
    <name evidence="2" type="ORF">SAMN05421790_104265</name>
</gene>
<evidence type="ECO:0000313" key="2">
    <source>
        <dbReference type="EMBL" id="SIS74951.1"/>
    </source>
</evidence>